<sequence length="339" mass="38989">MRKNLYFIRTKYQLKRHSTNWKIRKRHATHIISNYFKRKNFNSNRKFKSYKVLVAPENFSFIENTNEVLNYFNASRNLITKANPVYLDISKISNLTPDTIALLMAKLSEKASKKAGFSGNAPTKPALKKLFIESGFYDYVKSNGTKVASQTNKLWKHSTNNEVVSQIAGNAKKACKDLLISDSNNEVSDPLYNLLVEAMSNTIHHAQKNNTLDGLNWWLYYYLDENTNTLKYSFIDLGIGIFKSANFNTFRKAFSYVYKGNMFLVKPFLDGQITSSRENDNEISGKGVRQILSCSALPEFKRFIIITNDVKIDVKTQQSEELDTNFEGTFIYWEVANVT</sequence>
<organism evidence="1 2">
    <name type="scientific">Hymenobacter segetis</name>
    <dbReference type="NCBI Taxonomy" id="2025509"/>
    <lineage>
        <taxon>Bacteria</taxon>
        <taxon>Pseudomonadati</taxon>
        <taxon>Bacteroidota</taxon>
        <taxon>Cytophagia</taxon>
        <taxon>Cytophagales</taxon>
        <taxon>Hymenobacteraceae</taxon>
        <taxon>Hymenobacter</taxon>
    </lineage>
</organism>
<dbReference type="EMBL" id="JBCEVZ010000029">
    <property type="protein sequence ID" value="MEL5995126.1"/>
    <property type="molecule type" value="Genomic_DNA"/>
</dbReference>
<reference evidence="1 2" key="1">
    <citation type="journal article" date="2018" name="Arch. Microbiol.">
        <title>Hymenobacter segetis sp. nov., isolated from soil.</title>
        <authorList>
            <person name="Ten L.N."/>
            <person name="Lim S.J."/>
            <person name="Kim B.O."/>
            <person name="Kang I.K."/>
            <person name="Jung H.Y."/>
        </authorList>
    </citation>
    <scope>NUCLEOTIDE SEQUENCE [LARGE SCALE GENOMIC DNA]</scope>
    <source>
        <strain evidence="1 2">S7-3-11</strain>
    </source>
</reference>
<dbReference type="Proteomes" id="UP001479606">
    <property type="component" value="Unassembled WGS sequence"/>
</dbReference>
<proteinExistence type="predicted"/>
<accession>A0ABU9LXL0</accession>
<evidence type="ECO:0000313" key="2">
    <source>
        <dbReference type="Proteomes" id="UP001479606"/>
    </source>
</evidence>
<comment type="caution">
    <text evidence="1">The sequence shown here is derived from an EMBL/GenBank/DDBJ whole genome shotgun (WGS) entry which is preliminary data.</text>
</comment>
<protein>
    <recommendedName>
        <fullName evidence="3">ATP-binding protein</fullName>
    </recommendedName>
</protein>
<evidence type="ECO:0000313" key="1">
    <source>
        <dbReference type="EMBL" id="MEL5995126.1"/>
    </source>
</evidence>
<keyword evidence="2" id="KW-1185">Reference proteome</keyword>
<evidence type="ECO:0008006" key="3">
    <source>
        <dbReference type="Google" id="ProtNLM"/>
    </source>
</evidence>
<name>A0ABU9LXL0_9BACT</name>
<dbReference type="RefSeq" id="WP_342298710.1">
    <property type="nucleotide sequence ID" value="NZ_JBCEVZ010000029.1"/>
</dbReference>
<gene>
    <name evidence="1" type="ORF">AAFH49_12985</name>
</gene>